<protein>
    <submittedName>
        <fullName evidence="1">Uncharacterized protein</fullName>
    </submittedName>
</protein>
<organism evidence="1">
    <name type="scientific">viral metagenome</name>
    <dbReference type="NCBI Taxonomy" id="1070528"/>
    <lineage>
        <taxon>unclassified sequences</taxon>
        <taxon>metagenomes</taxon>
        <taxon>organismal metagenomes</taxon>
    </lineage>
</organism>
<accession>A0A6C0L271</accession>
<dbReference type="EMBL" id="MN741029">
    <property type="protein sequence ID" value="QHU23446.1"/>
    <property type="molecule type" value="Genomic_DNA"/>
</dbReference>
<name>A0A6C0L271_9ZZZZ</name>
<evidence type="ECO:0000313" key="1">
    <source>
        <dbReference type="EMBL" id="QHU23446.1"/>
    </source>
</evidence>
<reference evidence="1" key="1">
    <citation type="journal article" date="2020" name="Nature">
        <title>Giant virus diversity and host interactions through global metagenomics.</title>
        <authorList>
            <person name="Schulz F."/>
            <person name="Roux S."/>
            <person name="Paez-Espino D."/>
            <person name="Jungbluth S."/>
            <person name="Walsh D.A."/>
            <person name="Denef V.J."/>
            <person name="McMahon K.D."/>
            <person name="Konstantinidis K.T."/>
            <person name="Eloe-Fadrosh E.A."/>
            <person name="Kyrpides N.C."/>
            <person name="Woyke T."/>
        </authorList>
    </citation>
    <scope>NUCLEOTIDE SEQUENCE</scope>
    <source>
        <strain evidence="1">GVMAG-S-ERX555907-94</strain>
    </source>
</reference>
<proteinExistence type="predicted"/>
<sequence length="216" mass="25477">MEWSEVVAKEIMPTRAVSVAFKPERKVTVVNERNVDGTIHINSSDESRFKKRGNGKKLYTYRERKSTNTSKKRVSKPISKEIEKRNKVIDLEEYIEMRERIFDPIYEGDPPDIQGFEIDPHYWVDYDGPGKVIDDQFFPPPRWIYPGVDYEKIWCHIDAVENGFFRKYRILYDSDLKPYGVRFFTPNETEEVIEKEMENDSVSSQTFVNVPMNSSL</sequence>
<dbReference type="AlphaFoldDB" id="A0A6C0L271"/>